<reference evidence="2" key="2">
    <citation type="journal article" date="2023" name="IMA Fungus">
        <title>Comparative genomic study of the Penicillium genus elucidates a diverse pangenome and 15 lateral gene transfer events.</title>
        <authorList>
            <person name="Petersen C."/>
            <person name="Sorensen T."/>
            <person name="Nielsen M.R."/>
            <person name="Sondergaard T.E."/>
            <person name="Sorensen J.L."/>
            <person name="Fitzpatrick D.A."/>
            <person name="Frisvad J.C."/>
            <person name="Nielsen K.L."/>
        </authorList>
    </citation>
    <scope>NUCLEOTIDE SEQUENCE</scope>
    <source>
        <strain evidence="2">IBT 21472</strain>
    </source>
</reference>
<dbReference type="Gene3D" id="3.40.50.720">
    <property type="entry name" value="NAD(P)-binding Rossmann-like Domain"/>
    <property type="match status" value="1"/>
</dbReference>
<dbReference type="PANTHER" id="PTHR48079:SF9">
    <property type="entry name" value="PUTATIVE-RELATED"/>
    <property type="match status" value="1"/>
</dbReference>
<accession>A0A9W9GRI4</accession>
<organism evidence="2 3">
    <name type="scientific">Penicillium atrosanguineum</name>
    <dbReference type="NCBI Taxonomy" id="1132637"/>
    <lineage>
        <taxon>Eukaryota</taxon>
        <taxon>Fungi</taxon>
        <taxon>Dikarya</taxon>
        <taxon>Ascomycota</taxon>
        <taxon>Pezizomycotina</taxon>
        <taxon>Eurotiomycetes</taxon>
        <taxon>Eurotiomycetidae</taxon>
        <taxon>Eurotiales</taxon>
        <taxon>Aspergillaceae</taxon>
        <taxon>Penicillium</taxon>
    </lineage>
</organism>
<protein>
    <recommendedName>
        <fullName evidence="1">NAD-dependent epimerase/dehydratase domain-containing protein</fullName>
    </recommendedName>
</protein>
<dbReference type="EMBL" id="JAPZBO010000001">
    <property type="protein sequence ID" value="KAJ5331441.1"/>
    <property type="molecule type" value="Genomic_DNA"/>
</dbReference>
<evidence type="ECO:0000259" key="1">
    <source>
        <dbReference type="Pfam" id="PF01370"/>
    </source>
</evidence>
<proteinExistence type="predicted"/>
<name>A0A9W9GRI4_9EURO</name>
<evidence type="ECO:0000313" key="3">
    <source>
        <dbReference type="Proteomes" id="UP001147746"/>
    </source>
</evidence>
<dbReference type="Proteomes" id="UP001147746">
    <property type="component" value="Unassembled WGS sequence"/>
</dbReference>
<dbReference type="GO" id="GO:0005737">
    <property type="term" value="C:cytoplasm"/>
    <property type="evidence" value="ECO:0007669"/>
    <property type="project" value="TreeGrafter"/>
</dbReference>
<feature type="domain" description="NAD-dependent epimerase/dehydratase" evidence="1">
    <location>
        <begin position="3"/>
        <end position="98"/>
    </location>
</feature>
<gene>
    <name evidence="2" type="ORF">N7476_001224</name>
</gene>
<dbReference type="InterPro" id="IPR001509">
    <property type="entry name" value="Epimerase_deHydtase"/>
</dbReference>
<dbReference type="Pfam" id="PF01370">
    <property type="entry name" value="Epimerase"/>
    <property type="match status" value="1"/>
</dbReference>
<dbReference type="InterPro" id="IPR036291">
    <property type="entry name" value="NAD(P)-bd_dom_sf"/>
</dbReference>
<keyword evidence="3" id="KW-1185">Reference proteome</keyword>
<comment type="caution">
    <text evidence="2">The sequence shown here is derived from an EMBL/GenBank/DDBJ whole genome shotgun (WGS) entry which is preliminary data.</text>
</comment>
<dbReference type="OrthoDB" id="10262413at2759"/>
<reference evidence="2" key="1">
    <citation type="submission" date="2022-12" db="EMBL/GenBank/DDBJ databases">
        <authorList>
            <person name="Petersen C."/>
        </authorList>
    </citation>
    <scope>NUCLEOTIDE SEQUENCE</scope>
    <source>
        <strain evidence="2">IBT 21472</strain>
    </source>
</reference>
<dbReference type="AlphaFoldDB" id="A0A9W9GRI4"/>
<dbReference type="InterPro" id="IPR051783">
    <property type="entry name" value="NAD(P)-dependent_oxidoreduct"/>
</dbReference>
<dbReference type="PANTHER" id="PTHR48079">
    <property type="entry name" value="PROTEIN YEEZ"/>
    <property type="match status" value="1"/>
</dbReference>
<dbReference type="CDD" id="cd05262">
    <property type="entry name" value="SDR_a7"/>
    <property type="match status" value="1"/>
</dbReference>
<dbReference type="SUPFAM" id="SSF51735">
    <property type="entry name" value="NAD(P)-binding Rossmann-fold domains"/>
    <property type="match status" value="1"/>
</dbReference>
<dbReference type="GO" id="GO:0004029">
    <property type="term" value="F:aldehyde dehydrogenase (NAD+) activity"/>
    <property type="evidence" value="ECO:0007669"/>
    <property type="project" value="TreeGrafter"/>
</dbReference>
<sequence length="298" mass="31782">MRVFVTGATGFVGQAVVQELLSAGHTVVGLARSESKAAELRAKGVDAIIGTIEDIEVLKRGASDSEGVVHLAFNHDFTKFAENAKVEYDAIVAIGETLAASNRPFVITSGTMMLSKGDLANEDSQVDFVTFPNPRAGNEGEITKLATQGVRASAVRLSPSVHGDEDHGFIYMITQIARAKGESAYIGDGQNKWPAVHRYDAARLYRLALEKGEPGAKYHGVGEEAITMKEIAETIGQQLGVPTVSKTSEEAQAHFDGFMAFAVAANNPTSSKKTQERLGWTPTGRGLLADIKAGVYTQ</sequence>
<evidence type="ECO:0000313" key="2">
    <source>
        <dbReference type="EMBL" id="KAJ5331441.1"/>
    </source>
</evidence>